<dbReference type="PANTHER" id="PTHR30455">
    <property type="entry name" value="TRANSCRIPTIONAL REPRESSOR NRDR"/>
    <property type="match status" value="1"/>
</dbReference>
<dbReference type="PROSITE" id="PS51161">
    <property type="entry name" value="ATP_CONE"/>
    <property type="match status" value="1"/>
</dbReference>
<evidence type="ECO:0000256" key="2">
    <source>
        <dbReference type="ARBA" id="ARBA00022741"/>
    </source>
</evidence>
<comment type="caution">
    <text evidence="7">Lacks conserved residue(s) required for the propagation of feature annotation.</text>
</comment>
<comment type="caution">
    <text evidence="9">The sequence shown here is derived from an EMBL/GenBank/DDBJ whole genome shotgun (WGS) entry which is preliminary data.</text>
</comment>
<comment type="function">
    <text evidence="7">Negatively regulates transcription of bacterial ribonucleotide reductase nrd genes and operons by binding to NrdR-boxes.</text>
</comment>
<dbReference type="NCBIfam" id="TIGR00244">
    <property type="entry name" value="transcriptional regulator NrdR"/>
    <property type="match status" value="1"/>
</dbReference>
<keyword evidence="5 7" id="KW-0238">DNA-binding</keyword>
<name>A0A554LN55_9BACT</name>
<dbReference type="InterPro" id="IPR003796">
    <property type="entry name" value="RNR_NrdR-like"/>
</dbReference>
<dbReference type="EMBL" id="VMGN01000017">
    <property type="protein sequence ID" value="TSC94278.1"/>
    <property type="molecule type" value="Genomic_DNA"/>
</dbReference>
<dbReference type="GO" id="GO:0045892">
    <property type="term" value="P:negative regulation of DNA-templated transcription"/>
    <property type="evidence" value="ECO:0007669"/>
    <property type="project" value="UniProtKB-UniRule"/>
</dbReference>
<dbReference type="Pfam" id="PF22811">
    <property type="entry name" value="Zn_ribbon_NrdR"/>
    <property type="match status" value="1"/>
</dbReference>
<dbReference type="GO" id="GO:0005524">
    <property type="term" value="F:ATP binding"/>
    <property type="evidence" value="ECO:0007669"/>
    <property type="project" value="UniProtKB-UniRule"/>
</dbReference>
<dbReference type="PANTHER" id="PTHR30455:SF2">
    <property type="entry name" value="TRANSCRIPTIONAL REPRESSOR NRDR"/>
    <property type="match status" value="1"/>
</dbReference>
<keyword evidence="6 7" id="KW-0804">Transcription</keyword>
<feature type="domain" description="ATP-cone" evidence="8">
    <location>
        <begin position="47"/>
        <end position="137"/>
    </location>
</feature>
<accession>A0A554LN55</accession>
<evidence type="ECO:0000256" key="7">
    <source>
        <dbReference type="HAMAP-Rule" id="MF_00440"/>
    </source>
</evidence>
<dbReference type="InterPro" id="IPR055173">
    <property type="entry name" value="NrdR-like_N"/>
</dbReference>
<evidence type="ECO:0000256" key="4">
    <source>
        <dbReference type="ARBA" id="ARBA00023015"/>
    </source>
</evidence>
<proteinExistence type="inferred from homology"/>
<evidence type="ECO:0000256" key="6">
    <source>
        <dbReference type="ARBA" id="ARBA00023163"/>
    </source>
</evidence>
<dbReference type="Pfam" id="PF03477">
    <property type="entry name" value="ATP-cone"/>
    <property type="match status" value="1"/>
</dbReference>
<keyword evidence="4 7" id="KW-0805">Transcription regulation</keyword>
<sequence length="156" mass="18091">MLCSKCKKGDTKVVDSRENEDGVRRRRECLSCGHRFTTHERFDSPRLLVKKRDGSLENFNRKKIEQGVVKSFEKRLPNENKFRELIDDIEQKIFSLNENLVSTSTIGKIVSKKLKGIDEVAYLRFISVYKSFSSAKSFASEAKKLIRRKNVASQRD</sequence>
<protein>
    <recommendedName>
        <fullName evidence="7">Transcriptional repressor NrdR</fullName>
    </recommendedName>
</protein>
<evidence type="ECO:0000256" key="3">
    <source>
        <dbReference type="ARBA" id="ARBA00022840"/>
    </source>
</evidence>
<gene>
    <name evidence="7" type="primary">nrdR</name>
    <name evidence="9" type="ORF">Athens101428_377</name>
</gene>
<evidence type="ECO:0000259" key="8">
    <source>
        <dbReference type="PROSITE" id="PS51161"/>
    </source>
</evidence>
<dbReference type="GO" id="GO:0008270">
    <property type="term" value="F:zinc ion binding"/>
    <property type="evidence" value="ECO:0007669"/>
    <property type="project" value="InterPro"/>
</dbReference>
<evidence type="ECO:0000256" key="5">
    <source>
        <dbReference type="ARBA" id="ARBA00023125"/>
    </source>
</evidence>
<keyword evidence="2 7" id="KW-0547">Nucleotide-binding</keyword>
<dbReference type="AlphaFoldDB" id="A0A554LN55"/>
<reference evidence="9 10" key="1">
    <citation type="submission" date="2017-07" db="EMBL/GenBank/DDBJ databases">
        <title>Mechanisms for carbon and nitrogen cycling indicate functional differentiation within the Candidate Phyla Radiation.</title>
        <authorList>
            <person name="Danczak R.E."/>
            <person name="Johnston M.D."/>
            <person name="Kenah C."/>
            <person name="Slattery M."/>
            <person name="Wrighton K.C."/>
            <person name="Wilkins M.J."/>
        </authorList>
    </citation>
    <scope>NUCLEOTIDE SEQUENCE [LARGE SCALE GENOMIC DNA]</scope>
    <source>
        <strain evidence="9">Athens1014_28</strain>
    </source>
</reference>
<evidence type="ECO:0000313" key="9">
    <source>
        <dbReference type="EMBL" id="TSC94278.1"/>
    </source>
</evidence>
<comment type="similarity">
    <text evidence="7">Belongs to the NrdR family.</text>
</comment>
<dbReference type="GO" id="GO:0003677">
    <property type="term" value="F:DNA binding"/>
    <property type="evidence" value="ECO:0007669"/>
    <property type="project" value="UniProtKB-KW"/>
</dbReference>
<evidence type="ECO:0000256" key="1">
    <source>
        <dbReference type="ARBA" id="ARBA00022491"/>
    </source>
</evidence>
<organism evidence="9 10">
    <name type="scientific">Candidatus Berkelbacteria bacterium Athens1014_28</name>
    <dbReference type="NCBI Taxonomy" id="2017145"/>
    <lineage>
        <taxon>Bacteria</taxon>
        <taxon>Candidatus Berkelbacteria</taxon>
    </lineage>
</organism>
<dbReference type="Proteomes" id="UP000316495">
    <property type="component" value="Unassembled WGS sequence"/>
</dbReference>
<evidence type="ECO:0000313" key="10">
    <source>
        <dbReference type="Proteomes" id="UP000316495"/>
    </source>
</evidence>
<keyword evidence="1 7" id="KW-0678">Repressor</keyword>
<dbReference type="HAMAP" id="MF_00440">
    <property type="entry name" value="NrdR"/>
    <property type="match status" value="1"/>
</dbReference>
<dbReference type="InterPro" id="IPR005144">
    <property type="entry name" value="ATP-cone_dom"/>
</dbReference>
<keyword evidence="3 7" id="KW-0067">ATP-binding</keyword>